<dbReference type="Pfam" id="PF05025">
    <property type="entry name" value="RbsD_FucU"/>
    <property type="match status" value="1"/>
</dbReference>
<dbReference type="PANTHER" id="PTHR37831:SF1">
    <property type="entry name" value="D-RIBOSE PYRANASE"/>
    <property type="match status" value="1"/>
</dbReference>
<comment type="caution">
    <text evidence="7">The sequence shown here is derived from an EMBL/GenBank/DDBJ whole genome shotgun (WGS) entry which is preliminary data.</text>
</comment>
<keyword evidence="3 6" id="KW-0963">Cytoplasm</keyword>
<dbReference type="EC" id="5.4.99.62" evidence="2 6"/>
<dbReference type="Proteomes" id="UP000295244">
    <property type="component" value="Unassembled WGS sequence"/>
</dbReference>
<dbReference type="InterPro" id="IPR023750">
    <property type="entry name" value="RbsD-like_sf"/>
</dbReference>
<evidence type="ECO:0000256" key="4">
    <source>
        <dbReference type="ARBA" id="ARBA00023235"/>
    </source>
</evidence>
<feature type="binding site" evidence="6">
    <location>
        <position position="96"/>
    </location>
    <ligand>
        <name>substrate</name>
    </ligand>
</feature>
<evidence type="ECO:0000313" key="7">
    <source>
        <dbReference type="EMBL" id="TCJ19680.1"/>
    </source>
</evidence>
<proteinExistence type="inferred from homology"/>
<feature type="binding site" evidence="6">
    <location>
        <begin position="118"/>
        <end position="120"/>
    </location>
    <ligand>
        <name>substrate</name>
    </ligand>
</feature>
<dbReference type="InterPro" id="IPR023064">
    <property type="entry name" value="D-ribose_pyranase"/>
</dbReference>
<keyword evidence="4 6" id="KW-0413">Isomerase</keyword>
<dbReference type="GO" id="GO:0005829">
    <property type="term" value="C:cytosol"/>
    <property type="evidence" value="ECO:0007669"/>
    <property type="project" value="TreeGrafter"/>
</dbReference>
<accession>A0A4R1BPV3</accession>
<comment type="catalytic activity">
    <reaction evidence="1 6">
        <text>beta-D-ribopyranose = beta-D-ribofuranose</text>
        <dbReference type="Rhea" id="RHEA:25432"/>
        <dbReference type="ChEBI" id="CHEBI:27476"/>
        <dbReference type="ChEBI" id="CHEBI:47002"/>
        <dbReference type="EC" id="5.4.99.62"/>
    </reaction>
</comment>
<comment type="subcellular location">
    <subcellularLocation>
        <location evidence="6">Cytoplasm</location>
    </subcellularLocation>
</comment>
<dbReference type="EMBL" id="SKBU01000007">
    <property type="protein sequence ID" value="TCJ19680.1"/>
    <property type="molecule type" value="Genomic_DNA"/>
</dbReference>
<sequence>MRKGGILNAQLAGALARLGHTDLVVVCDCGLPVPDGPEVVDLAFRFGTLSFEEVLRGLLGELVVERATAALEVREANPGCYRLLKSELGGLDLIPHEQLKLLVREAKLVVRTGEARPYANVILRCGVPF</sequence>
<evidence type="ECO:0000256" key="5">
    <source>
        <dbReference type="ARBA" id="ARBA00023277"/>
    </source>
</evidence>
<evidence type="ECO:0000256" key="6">
    <source>
        <dbReference type="HAMAP-Rule" id="MF_01661"/>
    </source>
</evidence>
<dbReference type="AlphaFoldDB" id="A0A4R1BPV3"/>
<keyword evidence="5 6" id="KW-0119">Carbohydrate metabolism</keyword>
<dbReference type="OrthoDB" id="9805009at2"/>
<dbReference type="PANTHER" id="PTHR37831">
    <property type="entry name" value="D-RIBOSE PYRANASE"/>
    <property type="match status" value="1"/>
</dbReference>
<dbReference type="GO" id="GO:0019303">
    <property type="term" value="P:D-ribose catabolic process"/>
    <property type="evidence" value="ECO:0007669"/>
    <property type="project" value="UniProtKB-UniRule"/>
</dbReference>
<comment type="subunit">
    <text evidence="6">Homodecamer.</text>
</comment>
<evidence type="ECO:0000256" key="2">
    <source>
        <dbReference type="ARBA" id="ARBA00012862"/>
    </source>
</evidence>
<dbReference type="SUPFAM" id="SSF102546">
    <property type="entry name" value="RbsD-like"/>
    <property type="match status" value="1"/>
</dbReference>
<name>A0A4R1BPV3_9ACTN</name>
<evidence type="ECO:0000313" key="8">
    <source>
        <dbReference type="Proteomes" id="UP000295244"/>
    </source>
</evidence>
<dbReference type="GO" id="GO:0048029">
    <property type="term" value="F:monosaccharide binding"/>
    <property type="evidence" value="ECO:0007669"/>
    <property type="project" value="InterPro"/>
</dbReference>
<organism evidence="7 8">
    <name type="scientific">Rubrobacter taiwanensis</name>
    <dbReference type="NCBI Taxonomy" id="185139"/>
    <lineage>
        <taxon>Bacteria</taxon>
        <taxon>Bacillati</taxon>
        <taxon>Actinomycetota</taxon>
        <taxon>Rubrobacteria</taxon>
        <taxon>Rubrobacterales</taxon>
        <taxon>Rubrobacteraceae</taxon>
        <taxon>Rubrobacter</taxon>
    </lineage>
</organism>
<evidence type="ECO:0000256" key="3">
    <source>
        <dbReference type="ARBA" id="ARBA00022490"/>
    </source>
</evidence>
<dbReference type="InterPro" id="IPR007721">
    <property type="entry name" value="RbsD_FucU"/>
</dbReference>
<comment type="function">
    <text evidence="6">Catalyzes the interconversion of beta-pyran and beta-furan forms of D-ribose.</text>
</comment>
<dbReference type="Gene3D" id="3.40.1650.10">
    <property type="entry name" value="RbsD-like domain"/>
    <property type="match status" value="1"/>
</dbReference>
<gene>
    <name evidence="6" type="primary">rbsD</name>
    <name evidence="7" type="ORF">E0L93_04025</name>
</gene>
<dbReference type="HAMAP" id="MF_01661">
    <property type="entry name" value="D_rib_pyranase"/>
    <property type="match status" value="1"/>
</dbReference>
<feature type="active site" description="Proton donor" evidence="6">
    <location>
        <position position="20"/>
    </location>
</feature>
<evidence type="ECO:0000256" key="1">
    <source>
        <dbReference type="ARBA" id="ARBA00000223"/>
    </source>
</evidence>
<feature type="binding site" evidence="6">
    <location>
        <position position="28"/>
    </location>
    <ligand>
        <name>substrate</name>
    </ligand>
</feature>
<comment type="similarity">
    <text evidence="6">Belongs to the RbsD / FucU family. RbsD subfamily.</text>
</comment>
<dbReference type="NCBIfam" id="NF008761">
    <property type="entry name" value="PRK11797.1"/>
    <property type="match status" value="1"/>
</dbReference>
<comment type="pathway">
    <text evidence="6">Carbohydrate metabolism; D-ribose degradation; D-ribose 5-phosphate from beta-D-ribopyranose: step 1/2.</text>
</comment>
<protein>
    <recommendedName>
        <fullName evidence="2 6">D-ribose pyranase</fullName>
        <ecNumber evidence="2 6">5.4.99.62</ecNumber>
    </recommendedName>
</protein>
<keyword evidence="8" id="KW-1185">Reference proteome</keyword>
<reference evidence="7 8" key="1">
    <citation type="submission" date="2019-03" db="EMBL/GenBank/DDBJ databases">
        <title>Whole genome sequence of a novel Rubrobacter taiwanensis strain, isolated from Yellowstone National Park.</title>
        <authorList>
            <person name="Freed S."/>
            <person name="Ramaley R.F."/>
            <person name="Kyndt J.A."/>
        </authorList>
    </citation>
    <scope>NUCLEOTIDE SEQUENCE [LARGE SCALE GENOMIC DNA]</scope>
    <source>
        <strain evidence="7 8">Yellowstone</strain>
    </source>
</reference>
<dbReference type="GO" id="GO:0016872">
    <property type="term" value="F:intramolecular lyase activity"/>
    <property type="evidence" value="ECO:0007669"/>
    <property type="project" value="UniProtKB-UniRule"/>
</dbReference>
<dbReference type="RefSeq" id="WP_132688824.1">
    <property type="nucleotide sequence ID" value="NZ_SKBU01000007.1"/>
</dbReference>
<dbReference type="GO" id="GO:0062193">
    <property type="term" value="F:D-ribose pyranase activity"/>
    <property type="evidence" value="ECO:0007669"/>
    <property type="project" value="UniProtKB-EC"/>
</dbReference>
<dbReference type="UniPathway" id="UPA00916">
    <property type="reaction ID" value="UER00888"/>
</dbReference>